<feature type="region of interest" description="Disordered" evidence="1">
    <location>
        <begin position="327"/>
        <end position="346"/>
    </location>
</feature>
<dbReference type="Proteomes" id="UP000186817">
    <property type="component" value="Unassembled WGS sequence"/>
</dbReference>
<gene>
    <name evidence="2" type="ORF">AK812_SmicGene1674</name>
</gene>
<evidence type="ECO:0000313" key="3">
    <source>
        <dbReference type="Proteomes" id="UP000186817"/>
    </source>
</evidence>
<name>A0A1Q9F3D9_SYMMI</name>
<dbReference type="EMBL" id="LSRX01000018">
    <property type="protein sequence ID" value="OLQ14187.1"/>
    <property type="molecule type" value="Genomic_DNA"/>
</dbReference>
<feature type="region of interest" description="Disordered" evidence="1">
    <location>
        <begin position="375"/>
        <end position="421"/>
    </location>
</feature>
<dbReference type="OMA" id="NYICATV"/>
<sequence>MSLLGEVNRLGLELGQEALSALESLPYAHALELLEATQQKFQGGSLKDPTNYICATVKRGYVPRAGTLSSGPIGGKGTGGPAMGAAAGRGMQKAEAAGLSLSDEAVKALLTVPASHASEILEAVAEKHTELRDPSNYVVATISRGYVPRAEGGGTFGKGGGFAGGGGYGGGYGGGGKSGGSLYETIYGRGKDGYGGGKGGGYGGYSAPIGGASFGKGYGGGPGYGAGGYSWGGKDGGKGSRGGGLIPEDVTLLEKSVLELNEQDLWAGQEISPATLLALRCIGHDDAMELLQNLQSKGMSKGSKGIGNLNNYIQAAIANILRDGPGSGSSKGLGKNHTGNQSRQKAEELGLVLEESTFETLAHMPLRRATALIEQASQRQAEGEDPNIFIDREASADLPEEERAAKEHAKEEKRLRLYPPR</sequence>
<evidence type="ECO:0000256" key="1">
    <source>
        <dbReference type="SAM" id="MobiDB-lite"/>
    </source>
</evidence>
<dbReference type="AlphaFoldDB" id="A0A1Q9F3D9"/>
<keyword evidence="3" id="KW-1185">Reference proteome</keyword>
<comment type="caution">
    <text evidence="2">The sequence shown here is derived from an EMBL/GenBank/DDBJ whole genome shotgun (WGS) entry which is preliminary data.</text>
</comment>
<feature type="compositionally biased region" description="Basic and acidic residues" evidence="1">
    <location>
        <begin position="390"/>
        <end position="415"/>
    </location>
</feature>
<protein>
    <submittedName>
        <fullName evidence="2">Uncharacterized protein</fullName>
    </submittedName>
</protein>
<dbReference type="OrthoDB" id="439452at2759"/>
<reference evidence="2 3" key="1">
    <citation type="submission" date="2016-02" db="EMBL/GenBank/DDBJ databases">
        <title>Genome analysis of coral dinoflagellate symbionts highlights evolutionary adaptations to a symbiotic lifestyle.</title>
        <authorList>
            <person name="Aranda M."/>
            <person name="Li Y."/>
            <person name="Liew Y.J."/>
            <person name="Baumgarten S."/>
            <person name="Simakov O."/>
            <person name="Wilson M."/>
            <person name="Piel J."/>
            <person name="Ashoor H."/>
            <person name="Bougouffa S."/>
            <person name="Bajic V.B."/>
            <person name="Ryu T."/>
            <person name="Ravasi T."/>
            <person name="Bayer T."/>
            <person name="Micklem G."/>
            <person name="Kim H."/>
            <person name="Bhak J."/>
            <person name="Lajeunesse T.C."/>
            <person name="Voolstra C.R."/>
        </authorList>
    </citation>
    <scope>NUCLEOTIDE SEQUENCE [LARGE SCALE GENOMIC DNA]</scope>
    <source>
        <strain evidence="2 3">CCMP2467</strain>
    </source>
</reference>
<proteinExistence type="predicted"/>
<evidence type="ECO:0000313" key="2">
    <source>
        <dbReference type="EMBL" id="OLQ14187.1"/>
    </source>
</evidence>
<organism evidence="2 3">
    <name type="scientific">Symbiodinium microadriaticum</name>
    <name type="common">Dinoflagellate</name>
    <name type="synonym">Zooxanthella microadriatica</name>
    <dbReference type="NCBI Taxonomy" id="2951"/>
    <lineage>
        <taxon>Eukaryota</taxon>
        <taxon>Sar</taxon>
        <taxon>Alveolata</taxon>
        <taxon>Dinophyceae</taxon>
        <taxon>Suessiales</taxon>
        <taxon>Symbiodiniaceae</taxon>
        <taxon>Symbiodinium</taxon>
    </lineage>
</organism>
<accession>A0A1Q9F3D9</accession>